<proteinExistence type="predicted"/>
<evidence type="ECO:0000313" key="3">
    <source>
        <dbReference type="Proteomes" id="UP000784294"/>
    </source>
</evidence>
<feature type="compositionally biased region" description="Low complexity" evidence="1">
    <location>
        <begin position="122"/>
        <end position="133"/>
    </location>
</feature>
<sequence>MARLTDGTGETSGNPRSQTNKGEEIEILQFSTNSTSGHCLMQKPEVRVIPVNLYGNQEAYRTEVTLSMFCMEQALLFIVDPLMGANAAVTTNVGVTGMSLISPSQLSGGEQKQTTDHRQEVSKLSVSSHSSRQ</sequence>
<name>A0A3S5BAN0_9PLAT</name>
<protein>
    <submittedName>
        <fullName evidence="2">Uncharacterized protein</fullName>
    </submittedName>
</protein>
<accession>A0A3S5BAN0</accession>
<feature type="compositionally biased region" description="Polar residues" evidence="1">
    <location>
        <begin position="99"/>
        <end position="112"/>
    </location>
</feature>
<comment type="caution">
    <text evidence="2">The sequence shown here is derived from an EMBL/GenBank/DDBJ whole genome shotgun (WGS) entry which is preliminary data.</text>
</comment>
<evidence type="ECO:0000313" key="2">
    <source>
        <dbReference type="EMBL" id="VEL17833.1"/>
    </source>
</evidence>
<feature type="compositionally biased region" description="Polar residues" evidence="1">
    <location>
        <begin position="8"/>
        <end position="20"/>
    </location>
</feature>
<dbReference type="EMBL" id="CAAALY010034378">
    <property type="protein sequence ID" value="VEL17833.1"/>
    <property type="molecule type" value="Genomic_DNA"/>
</dbReference>
<evidence type="ECO:0000256" key="1">
    <source>
        <dbReference type="SAM" id="MobiDB-lite"/>
    </source>
</evidence>
<reference evidence="2" key="1">
    <citation type="submission" date="2018-11" db="EMBL/GenBank/DDBJ databases">
        <authorList>
            <consortium name="Pathogen Informatics"/>
        </authorList>
    </citation>
    <scope>NUCLEOTIDE SEQUENCE</scope>
</reference>
<feature type="region of interest" description="Disordered" evidence="1">
    <location>
        <begin position="1"/>
        <end position="22"/>
    </location>
</feature>
<dbReference type="Proteomes" id="UP000784294">
    <property type="component" value="Unassembled WGS sequence"/>
</dbReference>
<keyword evidence="3" id="KW-1185">Reference proteome</keyword>
<dbReference type="AlphaFoldDB" id="A0A3S5BAN0"/>
<gene>
    <name evidence="2" type="ORF">PXEA_LOCUS11273</name>
</gene>
<organism evidence="2 3">
    <name type="scientific">Protopolystoma xenopodis</name>
    <dbReference type="NCBI Taxonomy" id="117903"/>
    <lineage>
        <taxon>Eukaryota</taxon>
        <taxon>Metazoa</taxon>
        <taxon>Spiralia</taxon>
        <taxon>Lophotrochozoa</taxon>
        <taxon>Platyhelminthes</taxon>
        <taxon>Monogenea</taxon>
        <taxon>Polyopisthocotylea</taxon>
        <taxon>Polystomatidea</taxon>
        <taxon>Polystomatidae</taxon>
        <taxon>Protopolystoma</taxon>
    </lineage>
</organism>
<feature type="region of interest" description="Disordered" evidence="1">
    <location>
        <begin position="99"/>
        <end position="133"/>
    </location>
</feature>